<name>A0A4E0RDP5_FASHE</name>
<evidence type="ECO:0000313" key="2">
    <source>
        <dbReference type="Proteomes" id="UP000230066"/>
    </source>
</evidence>
<keyword evidence="2" id="KW-1185">Reference proteome</keyword>
<reference evidence="1" key="1">
    <citation type="submission" date="2019-03" db="EMBL/GenBank/DDBJ databases">
        <title>Improved annotation for the trematode Fasciola hepatica.</title>
        <authorList>
            <person name="Choi Y.-J."/>
            <person name="Martin J."/>
            <person name="Mitreva M."/>
        </authorList>
    </citation>
    <scope>NUCLEOTIDE SEQUENCE [LARGE SCALE GENOMIC DNA]</scope>
</reference>
<gene>
    <name evidence="1" type="ORF">D915_003536</name>
</gene>
<proteinExistence type="predicted"/>
<dbReference type="EMBL" id="JXXN02001060">
    <property type="protein sequence ID" value="THD25623.1"/>
    <property type="molecule type" value="Genomic_DNA"/>
</dbReference>
<protein>
    <submittedName>
        <fullName evidence="1">Uncharacterized protein</fullName>
    </submittedName>
</protein>
<dbReference type="AlphaFoldDB" id="A0A4E0RDP5"/>
<comment type="caution">
    <text evidence="1">The sequence shown here is derived from an EMBL/GenBank/DDBJ whole genome shotgun (WGS) entry which is preliminary data.</text>
</comment>
<organism evidence="1 2">
    <name type="scientific">Fasciola hepatica</name>
    <name type="common">Liver fluke</name>
    <dbReference type="NCBI Taxonomy" id="6192"/>
    <lineage>
        <taxon>Eukaryota</taxon>
        <taxon>Metazoa</taxon>
        <taxon>Spiralia</taxon>
        <taxon>Lophotrochozoa</taxon>
        <taxon>Platyhelminthes</taxon>
        <taxon>Trematoda</taxon>
        <taxon>Digenea</taxon>
        <taxon>Plagiorchiida</taxon>
        <taxon>Echinostomata</taxon>
        <taxon>Echinostomatoidea</taxon>
        <taxon>Fasciolidae</taxon>
        <taxon>Fasciola</taxon>
    </lineage>
</organism>
<sequence>MDKLRASANDSHELNSSDWTASELAEVDAVWCKLKLAEDWVELLDDSVQWNSSDFEDKNPSNRDRVALQSLRNLKIS</sequence>
<accession>A0A4E0RDP5</accession>
<evidence type="ECO:0000313" key="1">
    <source>
        <dbReference type="EMBL" id="THD25623.1"/>
    </source>
</evidence>
<dbReference type="Proteomes" id="UP000230066">
    <property type="component" value="Unassembled WGS sequence"/>
</dbReference>